<organism evidence="1 2">
    <name type="scientific">Coprinellus micaceus</name>
    <name type="common">Glistening ink-cap mushroom</name>
    <name type="synonym">Coprinus micaceus</name>
    <dbReference type="NCBI Taxonomy" id="71717"/>
    <lineage>
        <taxon>Eukaryota</taxon>
        <taxon>Fungi</taxon>
        <taxon>Dikarya</taxon>
        <taxon>Basidiomycota</taxon>
        <taxon>Agaricomycotina</taxon>
        <taxon>Agaricomycetes</taxon>
        <taxon>Agaricomycetidae</taxon>
        <taxon>Agaricales</taxon>
        <taxon>Agaricineae</taxon>
        <taxon>Psathyrellaceae</taxon>
        <taxon>Coprinellus</taxon>
    </lineage>
</organism>
<keyword evidence="2" id="KW-1185">Reference proteome</keyword>
<evidence type="ECO:0000313" key="2">
    <source>
        <dbReference type="Proteomes" id="UP000298030"/>
    </source>
</evidence>
<name>A0A4Y7SRL6_COPMI</name>
<protein>
    <submittedName>
        <fullName evidence="1">Uncharacterized protein</fullName>
    </submittedName>
</protein>
<evidence type="ECO:0000313" key="1">
    <source>
        <dbReference type="EMBL" id="TEB24432.1"/>
    </source>
</evidence>
<accession>A0A4Y7SRL6</accession>
<comment type="caution">
    <text evidence="1">The sequence shown here is derived from an EMBL/GenBank/DDBJ whole genome shotgun (WGS) entry which is preliminary data.</text>
</comment>
<gene>
    <name evidence="1" type="ORF">FA13DRAFT_1318787</name>
</gene>
<dbReference type="Proteomes" id="UP000298030">
    <property type="component" value="Unassembled WGS sequence"/>
</dbReference>
<sequence>MNDNLYAARYDANYPPHPIHQHPNVLDYLSSITPQRVRPFVPTGPLFDDITIGVREPTFPMPASYETWVFNRGVDPESGEAGFTLERPNSRSFFDTGPPNSKKSFRVNVDDSYKVFMVKEEAARNPRDRNRYVEFFKTPAQLNLQEGVLEKDGFKHVTLDTANLLPQGASQIDVGYWYAEGEDTGMKWHEFKVTWPSGMPDGDEEVFQFSWKQRPPAEPVHGVESEYCLQVTQSPGAMLPPPTSNTFFCELRKLRRSWNTSRVPVELEINVGILGAQRQRADRGHIWENMRWAVIVWSAFYVYGHLGA</sequence>
<reference evidence="1 2" key="1">
    <citation type="journal article" date="2019" name="Nat. Ecol. Evol.">
        <title>Megaphylogeny resolves global patterns of mushroom evolution.</title>
        <authorList>
            <person name="Varga T."/>
            <person name="Krizsan K."/>
            <person name="Foldi C."/>
            <person name="Dima B."/>
            <person name="Sanchez-Garcia M."/>
            <person name="Sanchez-Ramirez S."/>
            <person name="Szollosi G.J."/>
            <person name="Szarkandi J.G."/>
            <person name="Papp V."/>
            <person name="Albert L."/>
            <person name="Andreopoulos W."/>
            <person name="Angelini C."/>
            <person name="Antonin V."/>
            <person name="Barry K.W."/>
            <person name="Bougher N.L."/>
            <person name="Buchanan P."/>
            <person name="Buyck B."/>
            <person name="Bense V."/>
            <person name="Catcheside P."/>
            <person name="Chovatia M."/>
            <person name="Cooper J."/>
            <person name="Damon W."/>
            <person name="Desjardin D."/>
            <person name="Finy P."/>
            <person name="Geml J."/>
            <person name="Haridas S."/>
            <person name="Hughes K."/>
            <person name="Justo A."/>
            <person name="Karasinski D."/>
            <person name="Kautmanova I."/>
            <person name="Kiss B."/>
            <person name="Kocsube S."/>
            <person name="Kotiranta H."/>
            <person name="LaButti K.M."/>
            <person name="Lechner B.E."/>
            <person name="Liimatainen K."/>
            <person name="Lipzen A."/>
            <person name="Lukacs Z."/>
            <person name="Mihaltcheva S."/>
            <person name="Morgado L.N."/>
            <person name="Niskanen T."/>
            <person name="Noordeloos M.E."/>
            <person name="Ohm R.A."/>
            <person name="Ortiz-Santana B."/>
            <person name="Ovrebo C."/>
            <person name="Racz N."/>
            <person name="Riley R."/>
            <person name="Savchenko A."/>
            <person name="Shiryaev A."/>
            <person name="Soop K."/>
            <person name="Spirin V."/>
            <person name="Szebenyi C."/>
            <person name="Tomsovsky M."/>
            <person name="Tulloss R.E."/>
            <person name="Uehling J."/>
            <person name="Grigoriev I.V."/>
            <person name="Vagvolgyi C."/>
            <person name="Papp T."/>
            <person name="Martin F.M."/>
            <person name="Miettinen O."/>
            <person name="Hibbett D.S."/>
            <person name="Nagy L.G."/>
        </authorList>
    </citation>
    <scope>NUCLEOTIDE SEQUENCE [LARGE SCALE GENOMIC DNA]</scope>
    <source>
        <strain evidence="1 2">FP101781</strain>
    </source>
</reference>
<dbReference type="AlphaFoldDB" id="A0A4Y7SRL6"/>
<proteinExistence type="predicted"/>
<dbReference type="EMBL" id="QPFP01000067">
    <property type="protein sequence ID" value="TEB24432.1"/>
    <property type="molecule type" value="Genomic_DNA"/>
</dbReference>